<dbReference type="RefSeq" id="WP_377528610.1">
    <property type="nucleotide sequence ID" value="NZ_JBHTLD010000130.1"/>
</dbReference>
<reference evidence="2" key="1">
    <citation type="journal article" date="2019" name="Int. J. Syst. Evol. Microbiol.">
        <title>The Global Catalogue of Microorganisms (GCM) 10K type strain sequencing project: providing services to taxonomists for standard genome sequencing and annotation.</title>
        <authorList>
            <consortium name="The Broad Institute Genomics Platform"/>
            <consortium name="The Broad Institute Genome Sequencing Center for Infectious Disease"/>
            <person name="Wu L."/>
            <person name="Ma J."/>
        </authorList>
    </citation>
    <scope>NUCLEOTIDE SEQUENCE [LARGE SCALE GENOMIC DNA]</scope>
    <source>
        <strain evidence="2">JCM 31319</strain>
    </source>
</reference>
<gene>
    <name evidence="1" type="ORF">ACFQ2O_13850</name>
</gene>
<dbReference type="EMBL" id="JBHTLD010000130">
    <property type="protein sequence ID" value="MFD1187296.1"/>
    <property type="molecule type" value="Genomic_DNA"/>
</dbReference>
<proteinExistence type="predicted"/>
<evidence type="ECO:0008006" key="3">
    <source>
        <dbReference type="Google" id="ProtNLM"/>
    </source>
</evidence>
<comment type="caution">
    <text evidence="1">The sequence shown here is derived from an EMBL/GenBank/DDBJ whole genome shotgun (WGS) entry which is preliminary data.</text>
</comment>
<keyword evidence="2" id="KW-1185">Reference proteome</keyword>
<evidence type="ECO:0000313" key="1">
    <source>
        <dbReference type="EMBL" id="MFD1187296.1"/>
    </source>
</evidence>
<dbReference type="Proteomes" id="UP001597094">
    <property type="component" value="Unassembled WGS sequence"/>
</dbReference>
<sequence>MIKYKSIRYVPIVGSYAVVRFVSKLALWVALILAATILLSATFAVPDNTPLVLKSESLPFTPKEFFIADVVDERADRKTVAHLIPHPAAGSAPSTTAQPVDLQGGGLNSLKQFISKGLHQDTKLRPITIRLKEMSIREMPAEQGRVEGKAVVAMEFELEREGEQVKLTAYKGGVRYIRSAKQGDVAEPALRQSLVEALKYLNTWMNKEAATNEKLASATKVNFVDYVAAIAHDTVFYAAERPLKWADFTGRPSKPSSFAASIFPSFSYEGQSEVINGVVHINLLVKTYMLPSSSWVKAGHLDAYALNHEQKHFDIVKLIAERFKKKITPEILSVADYNSIIQYHYIESFREMNQLQEQYDAETRHGLNQVAQEEWNRRIASELAAY</sequence>
<protein>
    <recommendedName>
        <fullName evidence="3">DUF922 domain-containing protein</fullName>
    </recommendedName>
</protein>
<evidence type="ECO:0000313" key="2">
    <source>
        <dbReference type="Proteomes" id="UP001597094"/>
    </source>
</evidence>
<organism evidence="1 2">
    <name type="scientific">Pontibacter rugosus</name>
    <dbReference type="NCBI Taxonomy" id="1745966"/>
    <lineage>
        <taxon>Bacteria</taxon>
        <taxon>Pseudomonadati</taxon>
        <taxon>Bacteroidota</taxon>
        <taxon>Cytophagia</taxon>
        <taxon>Cytophagales</taxon>
        <taxon>Hymenobacteraceae</taxon>
        <taxon>Pontibacter</taxon>
    </lineage>
</organism>
<name>A0ABW3SRE0_9BACT</name>
<accession>A0ABW3SRE0</accession>